<dbReference type="OrthoDB" id="10012075at2759"/>
<dbReference type="InterPro" id="IPR013098">
    <property type="entry name" value="Ig_I-set"/>
</dbReference>
<accession>A0A1I8NN68</accession>
<dbReference type="AlphaFoldDB" id="A0A1I8NN68"/>
<evidence type="ECO:0000259" key="9">
    <source>
        <dbReference type="PROSITE" id="PS50835"/>
    </source>
</evidence>
<organism evidence="10 11">
    <name type="scientific">Stomoxys calcitrans</name>
    <name type="common">Stable fly</name>
    <name type="synonym">Conops calcitrans</name>
    <dbReference type="NCBI Taxonomy" id="35570"/>
    <lineage>
        <taxon>Eukaryota</taxon>
        <taxon>Metazoa</taxon>
        <taxon>Ecdysozoa</taxon>
        <taxon>Arthropoda</taxon>
        <taxon>Hexapoda</taxon>
        <taxon>Insecta</taxon>
        <taxon>Pterygota</taxon>
        <taxon>Neoptera</taxon>
        <taxon>Endopterygota</taxon>
        <taxon>Diptera</taxon>
        <taxon>Brachycera</taxon>
        <taxon>Muscomorpha</taxon>
        <taxon>Muscoidea</taxon>
        <taxon>Muscidae</taxon>
        <taxon>Stomoxys</taxon>
    </lineage>
</organism>
<name>A0A1I8NN68_STOCA</name>
<dbReference type="PANTHER" id="PTHR12231:SF265">
    <property type="entry name" value="DPR-INTERACTING PROTEIN LAMBDA"/>
    <property type="match status" value="1"/>
</dbReference>
<dbReference type="InterPro" id="IPR007110">
    <property type="entry name" value="Ig-like_dom"/>
</dbReference>
<gene>
    <name evidence="10" type="primary">106092176</name>
</gene>
<evidence type="ECO:0000313" key="11">
    <source>
        <dbReference type="Proteomes" id="UP000095300"/>
    </source>
</evidence>
<sequence>MEYLKGFVRVVRLLGFVLYLMDFKMEWGPRLHVHAQGHNQPDEPEPVFLSQLPNVTVSQGRDVSFTCVVNNLGQYKVAWIKSDSKAILGIHTHMVSLNPRLSVTHNGHNTWKLHVSHVQLNDSGSYMCQVNTDPMRSQSGYLDVVVPPDILNHPEQNLEENLTNEGGTITLVCTATGVPMPTVQWRREGGKEIILRTESREKQVVKTVEGERLVLGNVHRTDMGGYLCIASNGVPPSVSKRFDVHVNSNVSTYYPSARNLSFMAKSVPKPSFRGKKPVVQFYIFQKVKTIFYI</sequence>
<dbReference type="VEuPathDB" id="VectorBase:SCAU000545"/>
<reference evidence="10" key="1">
    <citation type="submission" date="2020-05" db="UniProtKB">
        <authorList>
            <consortium name="EnsemblMetazoa"/>
        </authorList>
    </citation>
    <scope>IDENTIFICATION</scope>
    <source>
        <strain evidence="10">USDA</strain>
    </source>
</reference>
<dbReference type="PROSITE" id="PS50835">
    <property type="entry name" value="IG_LIKE"/>
    <property type="match status" value="2"/>
</dbReference>
<keyword evidence="8" id="KW-0393">Immunoglobulin domain</keyword>
<proteinExistence type="predicted"/>
<evidence type="ECO:0000313" key="10">
    <source>
        <dbReference type="EnsemblMetazoa" id="SCAU000545-PA"/>
    </source>
</evidence>
<dbReference type="PANTHER" id="PTHR12231">
    <property type="entry name" value="CTX-RELATED TYPE I TRANSMEMBRANE PROTEIN"/>
    <property type="match status" value="1"/>
</dbReference>
<dbReference type="Proteomes" id="UP000095300">
    <property type="component" value="Unassembled WGS sequence"/>
</dbReference>
<dbReference type="InterPro" id="IPR036179">
    <property type="entry name" value="Ig-like_dom_sf"/>
</dbReference>
<evidence type="ECO:0000256" key="3">
    <source>
        <dbReference type="ARBA" id="ARBA00022729"/>
    </source>
</evidence>
<dbReference type="Gene3D" id="2.60.40.10">
    <property type="entry name" value="Immunoglobulins"/>
    <property type="match status" value="2"/>
</dbReference>
<protein>
    <recommendedName>
        <fullName evidence="9">Ig-like domain-containing protein</fullName>
    </recommendedName>
</protein>
<dbReference type="SUPFAM" id="SSF48726">
    <property type="entry name" value="Immunoglobulin"/>
    <property type="match status" value="2"/>
</dbReference>
<evidence type="ECO:0000256" key="2">
    <source>
        <dbReference type="ARBA" id="ARBA00022475"/>
    </source>
</evidence>
<dbReference type="SMART" id="SM00408">
    <property type="entry name" value="IGc2"/>
    <property type="match status" value="2"/>
</dbReference>
<dbReference type="EnsemblMetazoa" id="SCAU000545-RA">
    <property type="protein sequence ID" value="SCAU000545-PA"/>
    <property type="gene ID" value="SCAU000545"/>
</dbReference>
<dbReference type="InterPro" id="IPR013783">
    <property type="entry name" value="Ig-like_fold"/>
</dbReference>
<evidence type="ECO:0000256" key="4">
    <source>
        <dbReference type="ARBA" id="ARBA00022737"/>
    </source>
</evidence>
<evidence type="ECO:0000256" key="1">
    <source>
        <dbReference type="ARBA" id="ARBA00004236"/>
    </source>
</evidence>
<evidence type="ECO:0000256" key="8">
    <source>
        <dbReference type="ARBA" id="ARBA00023319"/>
    </source>
</evidence>
<dbReference type="GO" id="GO:0005886">
    <property type="term" value="C:plasma membrane"/>
    <property type="evidence" value="ECO:0007669"/>
    <property type="project" value="UniProtKB-SubCell"/>
</dbReference>
<dbReference type="GO" id="GO:0043005">
    <property type="term" value="C:neuron projection"/>
    <property type="evidence" value="ECO:0007669"/>
    <property type="project" value="TreeGrafter"/>
</dbReference>
<keyword evidence="11" id="KW-1185">Reference proteome</keyword>
<evidence type="ECO:0000256" key="5">
    <source>
        <dbReference type="ARBA" id="ARBA00023136"/>
    </source>
</evidence>
<feature type="domain" description="Ig-like" evidence="9">
    <location>
        <begin position="148"/>
        <end position="239"/>
    </location>
</feature>
<dbReference type="InterPro" id="IPR051170">
    <property type="entry name" value="Neural/epithelial_adhesion"/>
</dbReference>
<dbReference type="InterPro" id="IPR003599">
    <property type="entry name" value="Ig_sub"/>
</dbReference>
<evidence type="ECO:0000256" key="6">
    <source>
        <dbReference type="ARBA" id="ARBA00023157"/>
    </source>
</evidence>
<evidence type="ECO:0000256" key="7">
    <source>
        <dbReference type="ARBA" id="ARBA00023180"/>
    </source>
</evidence>
<keyword evidence="5" id="KW-0472">Membrane</keyword>
<dbReference type="SMART" id="SM00409">
    <property type="entry name" value="IG"/>
    <property type="match status" value="2"/>
</dbReference>
<dbReference type="Pfam" id="PF07679">
    <property type="entry name" value="I-set"/>
    <property type="match status" value="1"/>
</dbReference>
<dbReference type="STRING" id="35570.A0A1I8NN68"/>
<dbReference type="Pfam" id="PF13927">
    <property type="entry name" value="Ig_3"/>
    <property type="match status" value="1"/>
</dbReference>
<keyword evidence="6" id="KW-1015">Disulfide bond</keyword>
<feature type="domain" description="Ig-like" evidence="9">
    <location>
        <begin position="44"/>
        <end position="139"/>
    </location>
</feature>
<keyword evidence="7" id="KW-0325">Glycoprotein</keyword>
<keyword evidence="3" id="KW-0732">Signal</keyword>
<keyword evidence="4" id="KW-0677">Repeat</keyword>
<comment type="subcellular location">
    <subcellularLocation>
        <location evidence="1">Cell membrane</location>
    </subcellularLocation>
</comment>
<dbReference type="FunFam" id="2.60.40.10:FF:000328">
    <property type="entry name" value="CLUMA_CG000981, isoform A"/>
    <property type="match status" value="1"/>
</dbReference>
<dbReference type="InterPro" id="IPR003598">
    <property type="entry name" value="Ig_sub2"/>
</dbReference>
<keyword evidence="2" id="KW-1003">Cell membrane</keyword>